<dbReference type="EMBL" id="GADI01007459">
    <property type="protein sequence ID" value="JAA66349.1"/>
    <property type="molecule type" value="mRNA"/>
</dbReference>
<organism evidence="3">
    <name type="scientific">Ixodes ricinus</name>
    <name type="common">Common tick</name>
    <name type="synonym">Acarus ricinus</name>
    <dbReference type="NCBI Taxonomy" id="34613"/>
    <lineage>
        <taxon>Eukaryota</taxon>
        <taxon>Metazoa</taxon>
        <taxon>Ecdysozoa</taxon>
        <taxon>Arthropoda</taxon>
        <taxon>Chelicerata</taxon>
        <taxon>Arachnida</taxon>
        <taxon>Acari</taxon>
        <taxon>Parasitiformes</taxon>
        <taxon>Ixodida</taxon>
        <taxon>Ixodoidea</taxon>
        <taxon>Ixodidae</taxon>
        <taxon>Ixodinae</taxon>
        <taxon>Ixodes</taxon>
    </lineage>
</organism>
<evidence type="ECO:0000259" key="2">
    <source>
        <dbReference type="PROSITE" id="PS50279"/>
    </source>
</evidence>
<evidence type="ECO:0000313" key="3">
    <source>
        <dbReference type="EMBL" id="JAA66349.1"/>
    </source>
</evidence>
<reference evidence="3" key="1">
    <citation type="submission" date="2012-12" db="EMBL/GenBank/DDBJ databases">
        <title>Identification and characterization of a phenylalanine ammonia-lyase gene family in Isatis indigotica Fort.</title>
        <authorList>
            <person name="Liu Q."/>
            <person name="Chen J."/>
            <person name="Zhou X."/>
            <person name="Di P."/>
            <person name="Xiao Y."/>
            <person name="Xuan H."/>
            <person name="Zhang L."/>
            <person name="Chen W."/>
        </authorList>
    </citation>
    <scope>NUCLEOTIDE SEQUENCE</scope>
    <source>
        <tissue evidence="3">Salivary gland</tissue>
    </source>
</reference>
<dbReference type="AlphaFoldDB" id="A0A0K8R791"/>
<dbReference type="PROSITE" id="PS50279">
    <property type="entry name" value="BPTI_KUNITZ_2"/>
    <property type="match status" value="1"/>
</dbReference>
<sequence>MKLLLIAVVISIHTTGFLTTAEVRCQPLYNGGRGGAGGRNVQEKWSFNPRTNHCETVMVQYNCRRSDNCFDTEDECEDDCDPTTQLFKQELKN</sequence>
<dbReference type="InterPro" id="IPR036880">
    <property type="entry name" value="Kunitz_BPTI_sf"/>
</dbReference>
<keyword evidence="1" id="KW-0732">Signal</keyword>
<proteinExistence type="evidence at transcript level"/>
<dbReference type="Gene3D" id="4.10.410.10">
    <property type="entry name" value="Pancreatic trypsin inhibitor Kunitz domain"/>
    <property type="match status" value="1"/>
</dbReference>
<feature type="signal peptide" evidence="1">
    <location>
        <begin position="1"/>
        <end position="20"/>
    </location>
</feature>
<protein>
    <submittedName>
        <fullName evidence="3">Putative salivary kunitz domain protein</fullName>
    </submittedName>
</protein>
<name>A0A0K8R791_IXORI</name>
<dbReference type="SUPFAM" id="SSF57362">
    <property type="entry name" value="BPTI-like"/>
    <property type="match status" value="1"/>
</dbReference>
<evidence type="ECO:0000256" key="1">
    <source>
        <dbReference type="SAM" id="SignalP"/>
    </source>
</evidence>
<dbReference type="InterPro" id="IPR002223">
    <property type="entry name" value="Kunitz_BPTI"/>
</dbReference>
<dbReference type="GO" id="GO:0004867">
    <property type="term" value="F:serine-type endopeptidase inhibitor activity"/>
    <property type="evidence" value="ECO:0007669"/>
    <property type="project" value="InterPro"/>
</dbReference>
<feature type="chain" id="PRO_5005516569" evidence="1">
    <location>
        <begin position="21"/>
        <end position="93"/>
    </location>
</feature>
<feature type="domain" description="BPTI/Kunitz inhibitor" evidence="2">
    <location>
        <begin position="25"/>
        <end position="80"/>
    </location>
</feature>
<accession>A0A0K8R791</accession>